<dbReference type="HOGENOM" id="CLU_000680_31_5_1"/>
<dbReference type="Gramene" id="KQK90406">
    <property type="protein sequence ID" value="KQK90406"/>
    <property type="gene ID" value="SETIT_040089mg"/>
</dbReference>
<sequence length="102" mass="11937">MYPAFKNQDTSQARRITPETRFFGWWRRTFLAVQKEMRKGLDSLIILVTWEIWKHKNDCVFEKVRPTIQEVLRAISNEGGLWCMAGASRLQELLSRSPPLGV</sequence>
<organism evidence="1 2">
    <name type="scientific">Setaria italica</name>
    <name type="common">Foxtail millet</name>
    <name type="synonym">Panicum italicum</name>
    <dbReference type="NCBI Taxonomy" id="4555"/>
    <lineage>
        <taxon>Eukaryota</taxon>
        <taxon>Viridiplantae</taxon>
        <taxon>Streptophyta</taxon>
        <taxon>Embryophyta</taxon>
        <taxon>Tracheophyta</taxon>
        <taxon>Spermatophyta</taxon>
        <taxon>Magnoliopsida</taxon>
        <taxon>Liliopsida</taxon>
        <taxon>Poales</taxon>
        <taxon>Poaceae</taxon>
        <taxon>PACMAD clade</taxon>
        <taxon>Panicoideae</taxon>
        <taxon>Panicodae</taxon>
        <taxon>Paniceae</taxon>
        <taxon>Cenchrinae</taxon>
        <taxon>Setaria</taxon>
    </lineage>
</organism>
<proteinExistence type="predicted"/>
<dbReference type="AlphaFoldDB" id="K4AME8"/>
<dbReference type="OMA" id="LVTWEIW"/>
<accession>K4AME8</accession>
<dbReference type="EMBL" id="AGNK02005931">
    <property type="status" value="NOT_ANNOTATED_CDS"/>
    <property type="molecule type" value="Genomic_DNA"/>
</dbReference>
<evidence type="ECO:0000313" key="1">
    <source>
        <dbReference type="EnsemblPlants" id="KQK90406"/>
    </source>
</evidence>
<evidence type="ECO:0000313" key="2">
    <source>
        <dbReference type="Proteomes" id="UP000004995"/>
    </source>
</evidence>
<reference evidence="2" key="1">
    <citation type="journal article" date="2012" name="Nat. Biotechnol.">
        <title>Reference genome sequence of the model plant Setaria.</title>
        <authorList>
            <person name="Bennetzen J.L."/>
            <person name="Schmutz J."/>
            <person name="Wang H."/>
            <person name="Percifield R."/>
            <person name="Hawkins J."/>
            <person name="Pontaroli A.C."/>
            <person name="Estep M."/>
            <person name="Feng L."/>
            <person name="Vaughn J.N."/>
            <person name="Grimwood J."/>
            <person name="Jenkins J."/>
            <person name="Barry K."/>
            <person name="Lindquist E."/>
            <person name="Hellsten U."/>
            <person name="Deshpande S."/>
            <person name="Wang X."/>
            <person name="Wu X."/>
            <person name="Mitros T."/>
            <person name="Triplett J."/>
            <person name="Yang X."/>
            <person name="Ye C.Y."/>
            <person name="Mauro-Herrera M."/>
            <person name="Wang L."/>
            <person name="Li P."/>
            <person name="Sharma M."/>
            <person name="Sharma R."/>
            <person name="Ronald P.C."/>
            <person name="Panaud O."/>
            <person name="Kellogg E.A."/>
            <person name="Brutnell T.P."/>
            <person name="Doust A.N."/>
            <person name="Tuskan G.A."/>
            <person name="Rokhsar D."/>
            <person name="Devos K.M."/>
        </authorList>
    </citation>
    <scope>NUCLEOTIDE SEQUENCE [LARGE SCALE GENOMIC DNA]</scope>
    <source>
        <strain evidence="2">cv. Yugu1</strain>
    </source>
</reference>
<protein>
    <submittedName>
        <fullName evidence="1">Uncharacterized protein</fullName>
    </submittedName>
</protein>
<name>K4AME8_SETIT</name>
<dbReference type="EnsemblPlants" id="KQK90406">
    <property type="protein sequence ID" value="KQK90406"/>
    <property type="gene ID" value="SETIT_040089mg"/>
</dbReference>
<dbReference type="eggNOG" id="ENOG502R4DS">
    <property type="taxonomic scope" value="Eukaryota"/>
</dbReference>
<dbReference type="Proteomes" id="UP000004995">
    <property type="component" value="Unassembled WGS sequence"/>
</dbReference>
<reference evidence="1" key="2">
    <citation type="submission" date="2018-08" db="UniProtKB">
        <authorList>
            <consortium name="EnsemblPlants"/>
        </authorList>
    </citation>
    <scope>IDENTIFICATION</scope>
    <source>
        <strain evidence="1">Yugu1</strain>
    </source>
</reference>
<keyword evidence="2" id="KW-1185">Reference proteome</keyword>
<dbReference type="InParanoid" id="K4AME8"/>